<dbReference type="Proteomes" id="UP000034852">
    <property type="component" value="Unassembled WGS sequence"/>
</dbReference>
<proteinExistence type="predicted"/>
<sequence length="94" mass="11225">MRTRQLKIAVPIKPAIPKKFKYLFWDVDSNSLDLQENKYFIIERMLEKGDFHAIAWLINAYKLDSIKKIIYTPINLSTKTINFWVLYFKHCGTK</sequence>
<name>A0A0G0JF97_9BACT</name>
<protein>
    <recommendedName>
        <fullName evidence="1">DUF6922 domain-containing protein</fullName>
    </recommendedName>
</protein>
<comment type="caution">
    <text evidence="2">The sequence shown here is derived from an EMBL/GenBank/DDBJ whole genome shotgun (WGS) entry which is preliminary data.</text>
</comment>
<dbReference type="Pfam" id="PF21956">
    <property type="entry name" value="DUF6922"/>
    <property type="match status" value="1"/>
</dbReference>
<evidence type="ECO:0000313" key="2">
    <source>
        <dbReference type="EMBL" id="KKQ35434.1"/>
    </source>
</evidence>
<organism evidence="2 3">
    <name type="scientific">candidate division WS6 bacterium GW2011_GWA2_37_6</name>
    <dbReference type="NCBI Taxonomy" id="1619087"/>
    <lineage>
        <taxon>Bacteria</taxon>
        <taxon>Candidatus Dojkabacteria</taxon>
    </lineage>
</organism>
<dbReference type="AlphaFoldDB" id="A0A0G0JF97"/>
<dbReference type="InterPro" id="IPR053830">
    <property type="entry name" value="DUF6922"/>
</dbReference>
<gene>
    <name evidence="2" type="ORF">US52_C0025G0007</name>
</gene>
<reference evidence="2 3" key="1">
    <citation type="journal article" date="2015" name="Nature">
        <title>rRNA introns, odd ribosomes, and small enigmatic genomes across a large radiation of phyla.</title>
        <authorList>
            <person name="Brown C.T."/>
            <person name="Hug L.A."/>
            <person name="Thomas B.C."/>
            <person name="Sharon I."/>
            <person name="Castelle C.J."/>
            <person name="Singh A."/>
            <person name="Wilkins M.J."/>
            <person name="Williams K.H."/>
            <person name="Banfield J.F."/>
        </authorList>
    </citation>
    <scope>NUCLEOTIDE SEQUENCE [LARGE SCALE GENOMIC DNA]</scope>
</reference>
<feature type="domain" description="DUF6922" evidence="1">
    <location>
        <begin position="21"/>
        <end position="70"/>
    </location>
</feature>
<accession>A0A0G0JF97</accession>
<evidence type="ECO:0000313" key="3">
    <source>
        <dbReference type="Proteomes" id="UP000034852"/>
    </source>
</evidence>
<evidence type="ECO:0000259" key="1">
    <source>
        <dbReference type="Pfam" id="PF21956"/>
    </source>
</evidence>
<dbReference type="EMBL" id="LBTH01000025">
    <property type="protein sequence ID" value="KKQ35434.1"/>
    <property type="molecule type" value="Genomic_DNA"/>
</dbReference>